<feature type="domain" description="Shikimate dehydrogenase substrate binding N-terminal" evidence="9">
    <location>
        <begin position="13"/>
        <end position="94"/>
    </location>
</feature>
<dbReference type="Proteomes" id="UP000189670">
    <property type="component" value="Unassembled WGS sequence"/>
</dbReference>
<comment type="caution">
    <text evidence="8">Lacks conserved residue(s) required for the propagation of feature annotation.</text>
</comment>
<evidence type="ECO:0000256" key="7">
    <source>
        <dbReference type="ARBA" id="ARBA00049442"/>
    </source>
</evidence>
<dbReference type="EC" id="1.1.1.25" evidence="2 8"/>
<comment type="similarity">
    <text evidence="8">Belongs to the shikimate dehydrogenase family.</text>
</comment>
<feature type="binding site" evidence="8">
    <location>
        <position position="107"/>
    </location>
    <ligand>
        <name>shikimate</name>
        <dbReference type="ChEBI" id="CHEBI:36208"/>
    </ligand>
</feature>
<dbReference type="SUPFAM" id="SSF53223">
    <property type="entry name" value="Aminoacid dehydrogenase-like, N-terminal domain"/>
    <property type="match status" value="1"/>
</dbReference>
<dbReference type="InterPro" id="IPR013708">
    <property type="entry name" value="Shikimate_DH-bd_N"/>
</dbReference>
<proteinExistence type="inferred from homology"/>
<dbReference type="Gene3D" id="3.40.50.10860">
    <property type="entry name" value="Leucine Dehydrogenase, chain A, domain 1"/>
    <property type="match status" value="1"/>
</dbReference>
<dbReference type="GO" id="GO:0009073">
    <property type="term" value="P:aromatic amino acid family biosynthetic process"/>
    <property type="evidence" value="ECO:0007669"/>
    <property type="project" value="UniProtKB-KW"/>
</dbReference>
<feature type="binding site" evidence="8">
    <location>
        <position position="228"/>
    </location>
    <ligand>
        <name>NADP(+)</name>
        <dbReference type="ChEBI" id="CHEBI:58349"/>
    </ligand>
</feature>
<evidence type="ECO:0000259" key="9">
    <source>
        <dbReference type="Pfam" id="PF08501"/>
    </source>
</evidence>
<evidence type="ECO:0000313" key="12">
    <source>
        <dbReference type="Proteomes" id="UP000189670"/>
    </source>
</evidence>
<dbReference type="EMBL" id="ATBP01001035">
    <property type="protein sequence ID" value="ETR68207.1"/>
    <property type="molecule type" value="Genomic_DNA"/>
</dbReference>
<dbReference type="InterPro" id="IPR022893">
    <property type="entry name" value="Shikimate_DH_fam"/>
</dbReference>
<feature type="binding site" evidence="8">
    <location>
        <position position="92"/>
    </location>
    <ligand>
        <name>shikimate</name>
        <dbReference type="ChEBI" id="CHEBI:36208"/>
    </ligand>
</feature>
<name>A0A1V1P032_9BACT</name>
<feature type="domain" description="SDH C-terminal" evidence="10">
    <location>
        <begin position="251"/>
        <end position="281"/>
    </location>
</feature>
<dbReference type="PANTHER" id="PTHR21089">
    <property type="entry name" value="SHIKIMATE DEHYDROGENASE"/>
    <property type="match status" value="1"/>
</dbReference>
<keyword evidence="5 8" id="KW-0560">Oxidoreductase</keyword>
<feature type="binding site" evidence="8">
    <location>
        <begin position="131"/>
        <end position="135"/>
    </location>
    <ligand>
        <name>NADP(+)</name>
        <dbReference type="ChEBI" id="CHEBI:58349"/>
    </ligand>
</feature>
<sequence>MSIIDCHTQVCAVIGNPVEHSLSPAIHNAAFEHLNLNYVYVACPVENVSGAMAGMRAFKNFRGMSVTIPHKIEVMKHVDDVALVDRNIGSINTVIHEQDRLIGLGTDGAGALKALADNDVEIDGKNILMLGAGGASRAISFTLAQKSSLKGLSILDIDDAQLKNLNDDLKTGTDTPINSRLMSEQTLDQEMEKADVIIHCTPIGMHPKVDASLIPPELFRTGQVVFDIVYTPLETKLLADARSRGLKVIQGVEMFINQAALQFEKFTGVDAPVEVMRRVVMENLKS</sequence>
<keyword evidence="3 8" id="KW-0028">Amino-acid biosynthesis</keyword>
<dbReference type="Pfam" id="PF18317">
    <property type="entry name" value="SDH_C"/>
    <property type="match status" value="1"/>
</dbReference>
<feature type="binding site" evidence="8">
    <location>
        <position position="251"/>
    </location>
    <ligand>
        <name>NADP(+)</name>
        <dbReference type="ChEBI" id="CHEBI:58349"/>
    </ligand>
</feature>
<dbReference type="GO" id="GO:0019632">
    <property type="term" value="P:shikimate metabolic process"/>
    <property type="evidence" value="ECO:0007669"/>
    <property type="project" value="InterPro"/>
</dbReference>
<dbReference type="GO" id="GO:0004764">
    <property type="term" value="F:shikimate 3-dehydrogenase (NADP+) activity"/>
    <property type="evidence" value="ECO:0007669"/>
    <property type="project" value="UniProtKB-UniRule"/>
</dbReference>
<reference evidence="12" key="1">
    <citation type="submission" date="2012-11" db="EMBL/GenBank/DDBJ databases">
        <authorList>
            <person name="Lucero-Rivera Y.E."/>
            <person name="Tovar-Ramirez D."/>
        </authorList>
    </citation>
    <scope>NUCLEOTIDE SEQUENCE [LARGE SCALE GENOMIC DNA]</scope>
    <source>
        <strain evidence="12">Araruama</strain>
    </source>
</reference>
<dbReference type="UniPathway" id="UPA00053">
    <property type="reaction ID" value="UER00087"/>
</dbReference>
<comment type="catalytic activity">
    <reaction evidence="7 8">
        <text>shikimate + NADP(+) = 3-dehydroshikimate + NADPH + H(+)</text>
        <dbReference type="Rhea" id="RHEA:17737"/>
        <dbReference type="ChEBI" id="CHEBI:15378"/>
        <dbReference type="ChEBI" id="CHEBI:16630"/>
        <dbReference type="ChEBI" id="CHEBI:36208"/>
        <dbReference type="ChEBI" id="CHEBI:57783"/>
        <dbReference type="ChEBI" id="CHEBI:58349"/>
        <dbReference type="EC" id="1.1.1.25"/>
    </reaction>
</comment>
<dbReference type="NCBIfam" id="TIGR00507">
    <property type="entry name" value="aroE"/>
    <property type="match status" value="1"/>
</dbReference>
<dbReference type="InterPro" id="IPR036291">
    <property type="entry name" value="NAD(P)-bd_dom_sf"/>
</dbReference>
<evidence type="ECO:0000256" key="4">
    <source>
        <dbReference type="ARBA" id="ARBA00022857"/>
    </source>
</evidence>
<dbReference type="AlphaFoldDB" id="A0A1V1P032"/>
<keyword evidence="6 8" id="KW-0057">Aromatic amino acid biosynthesis</keyword>
<evidence type="ECO:0000256" key="1">
    <source>
        <dbReference type="ARBA" id="ARBA00004871"/>
    </source>
</evidence>
<comment type="subunit">
    <text evidence="8">Homodimer.</text>
</comment>
<dbReference type="GO" id="GO:0009423">
    <property type="term" value="P:chorismate biosynthetic process"/>
    <property type="evidence" value="ECO:0007669"/>
    <property type="project" value="UniProtKB-UniRule"/>
</dbReference>
<comment type="pathway">
    <text evidence="1 8">Metabolic intermediate biosynthesis; chorismate biosynthesis; chorismate from D-erythrose 4-phosphate and phosphoenolpyruvate: step 4/7.</text>
</comment>
<evidence type="ECO:0000256" key="3">
    <source>
        <dbReference type="ARBA" id="ARBA00022605"/>
    </source>
</evidence>
<dbReference type="InterPro" id="IPR046346">
    <property type="entry name" value="Aminoacid_DH-like_N_sf"/>
</dbReference>
<accession>A0A1V1P032</accession>
<feature type="binding site" evidence="8">
    <location>
        <position position="67"/>
    </location>
    <ligand>
        <name>shikimate</name>
        <dbReference type="ChEBI" id="CHEBI:36208"/>
    </ligand>
</feature>
<feature type="binding site" evidence="8">
    <location>
        <position position="258"/>
    </location>
    <ligand>
        <name>shikimate</name>
        <dbReference type="ChEBI" id="CHEBI:36208"/>
    </ligand>
</feature>
<feature type="binding site" evidence="8">
    <location>
        <begin position="21"/>
        <end position="23"/>
    </location>
    <ligand>
        <name>shikimate</name>
        <dbReference type="ChEBI" id="CHEBI:36208"/>
    </ligand>
</feature>
<gene>
    <name evidence="8 11" type="primary">aroE</name>
    <name evidence="11" type="ORF">OMM_04697</name>
</gene>
<protein>
    <recommendedName>
        <fullName evidence="2 8">Shikimate dehydrogenase (NADP(+))</fullName>
        <shortName evidence="8">SDH</shortName>
        <ecNumber evidence="2 8">1.1.1.25</ecNumber>
    </recommendedName>
</protein>
<evidence type="ECO:0000313" key="11">
    <source>
        <dbReference type="EMBL" id="ETR68207.1"/>
    </source>
</evidence>
<evidence type="ECO:0000256" key="2">
    <source>
        <dbReference type="ARBA" id="ARBA00012962"/>
    </source>
</evidence>
<evidence type="ECO:0000256" key="5">
    <source>
        <dbReference type="ARBA" id="ARBA00023002"/>
    </source>
</evidence>
<evidence type="ECO:0000259" key="10">
    <source>
        <dbReference type="Pfam" id="PF18317"/>
    </source>
</evidence>
<dbReference type="InterPro" id="IPR011342">
    <property type="entry name" value="Shikimate_DH"/>
</dbReference>
<dbReference type="Pfam" id="PF08501">
    <property type="entry name" value="Shikimate_dh_N"/>
    <property type="match status" value="1"/>
</dbReference>
<evidence type="ECO:0000256" key="8">
    <source>
        <dbReference type="HAMAP-Rule" id="MF_00222"/>
    </source>
</evidence>
<feature type="binding site" evidence="8">
    <location>
        <position position="230"/>
    </location>
    <ligand>
        <name>shikimate</name>
        <dbReference type="ChEBI" id="CHEBI:36208"/>
    </ligand>
</feature>
<dbReference type="PANTHER" id="PTHR21089:SF1">
    <property type="entry name" value="BIFUNCTIONAL 3-DEHYDROQUINATE DEHYDRATASE_SHIKIMATE DEHYDROGENASE, CHLOROPLASTIC"/>
    <property type="match status" value="1"/>
</dbReference>
<dbReference type="NCBIfam" id="NF001319">
    <property type="entry name" value="PRK00258.3-3"/>
    <property type="match status" value="1"/>
</dbReference>
<dbReference type="GO" id="GO:0008652">
    <property type="term" value="P:amino acid biosynthetic process"/>
    <property type="evidence" value="ECO:0007669"/>
    <property type="project" value="UniProtKB-KW"/>
</dbReference>
<organism evidence="11 12">
    <name type="scientific">Candidatus Magnetoglobus multicellularis str. Araruama</name>
    <dbReference type="NCBI Taxonomy" id="890399"/>
    <lineage>
        <taxon>Bacteria</taxon>
        <taxon>Pseudomonadati</taxon>
        <taxon>Thermodesulfobacteriota</taxon>
        <taxon>Desulfobacteria</taxon>
        <taxon>Desulfobacterales</taxon>
        <taxon>Desulfobacteraceae</taxon>
        <taxon>Candidatus Magnetoglobus</taxon>
    </lineage>
</organism>
<dbReference type="InterPro" id="IPR041121">
    <property type="entry name" value="SDH_C"/>
</dbReference>
<dbReference type="Gene3D" id="3.40.50.720">
    <property type="entry name" value="NAD(P)-binding Rossmann-like Domain"/>
    <property type="match status" value="1"/>
</dbReference>
<feature type="active site" description="Proton acceptor" evidence="8">
    <location>
        <position position="71"/>
    </location>
</feature>
<comment type="caution">
    <text evidence="11">The sequence shown here is derived from an EMBL/GenBank/DDBJ whole genome shotgun (WGS) entry which is preliminary data.</text>
</comment>
<keyword evidence="4 8" id="KW-0521">NADP</keyword>
<evidence type="ECO:0000256" key="6">
    <source>
        <dbReference type="ARBA" id="ARBA00023141"/>
    </source>
</evidence>
<dbReference type="HAMAP" id="MF_00222">
    <property type="entry name" value="Shikimate_DH_AroE"/>
    <property type="match status" value="1"/>
</dbReference>
<dbReference type="GO" id="GO:0050661">
    <property type="term" value="F:NADP binding"/>
    <property type="evidence" value="ECO:0007669"/>
    <property type="project" value="InterPro"/>
</dbReference>
<dbReference type="CDD" id="cd01065">
    <property type="entry name" value="NAD_bind_Shikimate_DH"/>
    <property type="match status" value="1"/>
</dbReference>
<dbReference type="SUPFAM" id="SSF51735">
    <property type="entry name" value="NAD(P)-binding Rossmann-fold domains"/>
    <property type="match status" value="1"/>
</dbReference>
<comment type="function">
    <text evidence="8">Involved in the biosynthesis of the chorismate, which leads to the biosynthesis of aromatic amino acids. Catalyzes the reversible NADPH linked reduction of 3-dehydroshikimate (DHSA) to yield shikimate (SA).</text>
</comment>